<dbReference type="RefSeq" id="WP_342758956.1">
    <property type="nucleotide sequence ID" value="NZ_CP146256.1"/>
</dbReference>
<dbReference type="InterPro" id="IPR037010">
    <property type="entry name" value="VitB12-dep_Met_synth_activ_sf"/>
</dbReference>
<name>A0ABZ3F173_9FIRM</name>
<keyword evidence="2" id="KW-1185">Reference proteome</keyword>
<dbReference type="SUPFAM" id="SSF56507">
    <property type="entry name" value="Methionine synthase activation domain-like"/>
    <property type="match status" value="1"/>
</dbReference>
<reference evidence="1 2" key="1">
    <citation type="submission" date="2024-02" db="EMBL/GenBank/DDBJ databases">
        <title>Bacterial strain from lacustrine sediment.</title>
        <authorList>
            <person name="Petit C."/>
            <person name="Fadhlaoui K."/>
        </authorList>
    </citation>
    <scope>NUCLEOTIDE SEQUENCE [LARGE SCALE GENOMIC DNA]</scope>
    <source>
        <strain evidence="1 2">IPX-CK</strain>
    </source>
</reference>
<protein>
    <recommendedName>
        <fullName evidence="3">Cobalamin-dependent methionine synthase-like protein</fullName>
    </recommendedName>
</protein>
<evidence type="ECO:0000313" key="2">
    <source>
        <dbReference type="Proteomes" id="UP001451571"/>
    </source>
</evidence>
<evidence type="ECO:0000313" key="1">
    <source>
        <dbReference type="EMBL" id="XAH75395.1"/>
    </source>
</evidence>
<sequence>MESELKEHRVLPVDLCESDLMNMCGRYHFDDTGLPLLREVYENYFRNAAVSAFFSWSGHIGDKAVVLMTLGEDVDRVQSSLMEEESLSEAYMAECIAMELLMKAYGRGDDFLRERTGLWCGQYEFPGTGRPMEDVAEIVDSFGQEEISYNGAYMLIPKKSVAYIVPLQTKEPEVKRKQSLCAGCNRTDCEKRAGSPKELNYGYRRIFSKGGGKGCGKD</sequence>
<organism evidence="1 2">
    <name type="scientific">Kineothrix sedimenti</name>
    <dbReference type="NCBI Taxonomy" id="3123317"/>
    <lineage>
        <taxon>Bacteria</taxon>
        <taxon>Bacillati</taxon>
        <taxon>Bacillota</taxon>
        <taxon>Clostridia</taxon>
        <taxon>Lachnospirales</taxon>
        <taxon>Lachnospiraceae</taxon>
        <taxon>Kineothrix</taxon>
    </lineage>
</organism>
<evidence type="ECO:0008006" key="3">
    <source>
        <dbReference type="Google" id="ProtNLM"/>
    </source>
</evidence>
<gene>
    <name evidence="1" type="ORF">V6984_06465</name>
</gene>
<accession>A0ABZ3F173</accession>
<dbReference type="Gene3D" id="3.40.109.40">
    <property type="match status" value="1"/>
</dbReference>
<dbReference type="Proteomes" id="UP001451571">
    <property type="component" value="Chromosome"/>
</dbReference>
<dbReference type="EMBL" id="CP146256">
    <property type="protein sequence ID" value="XAH75395.1"/>
    <property type="molecule type" value="Genomic_DNA"/>
</dbReference>
<proteinExistence type="predicted"/>